<feature type="region of interest" description="Disordered" evidence="6">
    <location>
        <begin position="600"/>
        <end position="621"/>
    </location>
</feature>
<dbReference type="InterPro" id="IPR027417">
    <property type="entry name" value="P-loop_NTPase"/>
</dbReference>
<dbReference type="Proteomes" id="UP001500984">
    <property type="component" value="Unassembled WGS sequence"/>
</dbReference>
<keyword evidence="3 5" id="KW-0347">Helicase</keyword>
<feature type="binding site" evidence="5">
    <location>
        <begin position="79"/>
        <end position="86"/>
    </location>
    <ligand>
        <name>ATP</name>
        <dbReference type="ChEBI" id="CHEBI:30616"/>
    </ligand>
</feature>
<evidence type="ECO:0000256" key="1">
    <source>
        <dbReference type="ARBA" id="ARBA00022741"/>
    </source>
</evidence>
<dbReference type="EMBL" id="BAAAPZ010000006">
    <property type="protein sequence ID" value="GAA2097389.1"/>
    <property type="molecule type" value="Genomic_DNA"/>
</dbReference>
<sequence>MRAEEVTSEHRTDTSAAAGANPVRHSGAFRPLALDEQSSFIESLGAARTPQMRDVLATLQADQDAIVRAPAAGPLVVDGGPGTGKTVVALHRAAHLLYSQPRLRSQGGVLVIGPHRAYLDYVADVLPSLGEDSVRLCTVTDLVPEGDAVTCAQAGSSALAEASALSCGSSPCEQPPVSVAQAAAAQHDASDEARRIKETADPETVLEAAVRIYEEPPEEELRVETPWADLALRPAEWQEAFAAPEPGTSHNEAQLQVWEALVEILHDQLTGLGDVPIHHLRRALAQEEDLRTLFSRSWPLLCHQDIVADLWTVPDYARLCFPDLGRDQAEALRRADPRAWTAEDLPFLDAARRRIGDPSAPAHAARRAAARTAEAEERQSVAAHLIEADDSELQLMSMLRGPDLREALLEDEAAPDVAVGTTGAVVRGTASGRAVSGRAASAAGDARLDGPFAHIIVDEAQELTDAQWHMVLARCPSRSLTIVGDRAQARRGFAHSWEERLGRVGLDRIRRAGLSISYRTPAEVMAEAAPVIREVLPGIAVPRAVRRTGAPVVHGRVEDLERILAEWLRREPEGIACVIASEAVRGGAGAQLRAIREAGMPPEPATPHAADELAREAGEAAWEADEMTRRVRMLTPETAKGLEFDLVVLLAPNSWGEDVTAAVDRYVAMTRSTRGLALLE</sequence>
<dbReference type="PANTHER" id="PTHR11070">
    <property type="entry name" value="UVRD / RECB / PCRA DNA HELICASE FAMILY MEMBER"/>
    <property type="match status" value="1"/>
</dbReference>
<dbReference type="InterPro" id="IPR000212">
    <property type="entry name" value="DNA_helicase_UvrD/REP"/>
</dbReference>
<evidence type="ECO:0000313" key="9">
    <source>
        <dbReference type="Proteomes" id="UP001500984"/>
    </source>
</evidence>
<accession>A0ABN2WRH5</accession>
<feature type="domain" description="UvrD-like helicase ATP-binding" evidence="7">
    <location>
        <begin position="58"/>
        <end position="521"/>
    </location>
</feature>
<keyword evidence="4 5" id="KW-0067">ATP-binding</keyword>
<protein>
    <recommendedName>
        <fullName evidence="7">UvrD-like helicase ATP-binding domain-containing protein</fullName>
    </recommendedName>
</protein>
<evidence type="ECO:0000256" key="5">
    <source>
        <dbReference type="PROSITE-ProRule" id="PRU00560"/>
    </source>
</evidence>
<feature type="compositionally biased region" description="Basic and acidic residues" evidence="6">
    <location>
        <begin position="1"/>
        <end position="13"/>
    </location>
</feature>
<evidence type="ECO:0000256" key="6">
    <source>
        <dbReference type="SAM" id="MobiDB-lite"/>
    </source>
</evidence>
<dbReference type="SUPFAM" id="SSF52540">
    <property type="entry name" value="P-loop containing nucleoside triphosphate hydrolases"/>
    <property type="match status" value="1"/>
</dbReference>
<keyword evidence="2 5" id="KW-0378">Hydrolase</keyword>
<dbReference type="InterPro" id="IPR014016">
    <property type="entry name" value="UvrD-like_ATP-bd"/>
</dbReference>
<evidence type="ECO:0000256" key="4">
    <source>
        <dbReference type="ARBA" id="ARBA00022840"/>
    </source>
</evidence>
<dbReference type="Gene3D" id="3.40.50.300">
    <property type="entry name" value="P-loop containing nucleotide triphosphate hydrolases"/>
    <property type="match status" value="2"/>
</dbReference>
<evidence type="ECO:0000256" key="2">
    <source>
        <dbReference type="ARBA" id="ARBA00022801"/>
    </source>
</evidence>
<evidence type="ECO:0000313" key="8">
    <source>
        <dbReference type="EMBL" id="GAA2097389.1"/>
    </source>
</evidence>
<comment type="caution">
    <text evidence="8">The sequence shown here is derived from an EMBL/GenBank/DDBJ whole genome shotgun (WGS) entry which is preliminary data.</text>
</comment>
<organism evidence="8 9">
    <name type="scientific">Brevibacterium salitolerans</name>
    <dbReference type="NCBI Taxonomy" id="1403566"/>
    <lineage>
        <taxon>Bacteria</taxon>
        <taxon>Bacillati</taxon>
        <taxon>Actinomycetota</taxon>
        <taxon>Actinomycetes</taxon>
        <taxon>Micrococcales</taxon>
        <taxon>Brevibacteriaceae</taxon>
        <taxon>Brevibacterium</taxon>
    </lineage>
</organism>
<proteinExistence type="predicted"/>
<evidence type="ECO:0000259" key="7">
    <source>
        <dbReference type="PROSITE" id="PS51198"/>
    </source>
</evidence>
<feature type="region of interest" description="Disordered" evidence="6">
    <location>
        <begin position="1"/>
        <end position="23"/>
    </location>
</feature>
<dbReference type="PROSITE" id="PS51198">
    <property type="entry name" value="UVRD_HELICASE_ATP_BIND"/>
    <property type="match status" value="1"/>
</dbReference>
<feature type="compositionally biased region" description="Basic and acidic residues" evidence="6">
    <location>
        <begin position="609"/>
        <end position="618"/>
    </location>
</feature>
<evidence type="ECO:0000256" key="3">
    <source>
        <dbReference type="ARBA" id="ARBA00022806"/>
    </source>
</evidence>
<keyword evidence="1 5" id="KW-0547">Nucleotide-binding</keyword>
<reference evidence="8 9" key="1">
    <citation type="journal article" date="2019" name="Int. J. Syst. Evol. Microbiol.">
        <title>The Global Catalogue of Microorganisms (GCM) 10K type strain sequencing project: providing services to taxonomists for standard genome sequencing and annotation.</title>
        <authorList>
            <consortium name="The Broad Institute Genomics Platform"/>
            <consortium name="The Broad Institute Genome Sequencing Center for Infectious Disease"/>
            <person name="Wu L."/>
            <person name="Ma J."/>
        </authorList>
    </citation>
    <scope>NUCLEOTIDE SEQUENCE [LARGE SCALE GENOMIC DNA]</scope>
    <source>
        <strain evidence="8 9">JCM 15900</strain>
    </source>
</reference>
<gene>
    <name evidence="8" type="ORF">GCM10009823_18070</name>
</gene>
<dbReference type="PANTHER" id="PTHR11070:SF45">
    <property type="entry name" value="DNA 3'-5' HELICASE"/>
    <property type="match status" value="1"/>
</dbReference>
<keyword evidence="9" id="KW-1185">Reference proteome</keyword>
<name>A0ABN2WRH5_9MICO</name>